<organism evidence="1 2">
    <name type="scientific">Nocardioides massiliensis</name>
    <dbReference type="NCBI Taxonomy" id="1325935"/>
    <lineage>
        <taxon>Bacteria</taxon>
        <taxon>Bacillati</taxon>
        <taxon>Actinomycetota</taxon>
        <taxon>Actinomycetes</taxon>
        <taxon>Propionibacteriales</taxon>
        <taxon>Nocardioidaceae</taxon>
        <taxon>Nocardioides</taxon>
    </lineage>
</organism>
<dbReference type="RefSeq" id="WP_068119707.1">
    <property type="nucleotide sequence ID" value="NZ_CCXJ01000205.1"/>
</dbReference>
<sequence length="87" mass="9239">MKNSLVRATGIALAATGGAHFVAPEIFEDLTQAAFPQDTETWIKRNGATEVALGLGLVSRRTRKLASVGLLAYVGHLAFRMAGNRKG</sequence>
<protein>
    <submittedName>
        <fullName evidence="1">Membrane protein</fullName>
    </submittedName>
</protein>
<reference evidence="1 2" key="1">
    <citation type="submission" date="2023-07" db="EMBL/GenBank/DDBJ databases">
        <title>Sequencing the genomes of 1000 actinobacteria strains.</title>
        <authorList>
            <person name="Klenk H.-P."/>
        </authorList>
    </citation>
    <scope>NUCLEOTIDE SEQUENCE [LARGE SCALE GENOMIC DNA]</scope>
    <source>
        <strain evidence="1 2">GD13</strain>
    </source>
</reference>
<dbReference type="EMBL" id="JAUSQM010000001">
    <property type="protein sequence ID" value="MDP9822480.1"/>
    <property type="molecule type" value="Genomic_DNA"/>
</dbReference>
<accession>A0ABT9NQZ4</accession>
<dbReference type="Proteomes" id="UP001240447">
    <property type="component" value="Unassembled WGS sequence"/>
</dbReference>
<evidence type="ECO:0000313" key="1">
    <source>
        <dbReference type="EMBL" id="MDP9822480.1"/>
    </source>
</evidence>
<keyword evidence="2" id="KW-1185">Reference proteome</keyword>
<name>A0ABT9NQZ4_9ACTN</name>
<gene>
    <name evidence="1" type="ORF">J2S59_002289</name>
</gene>
<evidence type="ECO:0000313" key="2">
    <source>
        <dbReference type="Proteomes" id="UP001240447"/>
    </source>
</evidence>
<proteinExistence type="predicted"/>
<comment type="caution">
    <text evidence="1">The sequence shown here is derived from an EMBL/GenBank/DDBJ whole genome shotgun (WGS) entry which is preliminary data.</text>
</comment>